<evidence type="ECO:0000256" key="15">
    <source>
        <dbReference type="SAM" id="MobiDB-lite"/>
    </source>
</evidence>
<evidence type="ECO:0000256" key="11">
    <source>
        <dbReference type="ARBA" id="ARBA00023204"/>
    </source>
</evidence>
<dbReference type="InterPro" id="IPR004600">
    <property type="entry name" value="TFIIH_Tfb4/GTF2H3"/>
</dbReference>
<reference evidence="16 17" key="1">
    <citation type="submission" date="2024-01" db="EMBL/GenBank/DDBJ databases">
        <authorList>
            <consortium name="Genoscope - CEA"/>
            <person name="William W."/>
        </authorList>
    </citation>
    <scope>NUCLEOTIDE SEQUENCE [LARGE SCALE GENOMIC DNA]</scope>
    <source>
        <strain evidence="16 17">29B2s-10</strain>
    </source>
</reference>
<evidence type="ECO:0000256" key="4">
    <source>
        <dbReference type="ARBA" id="ARBA00021280"/>
    </source>
</evidence>
<keyword evidence="17" id="KW-1185">Reference proteome</keyword>
<dbReference type="InterPro" id="IPR036465">
    <property type="entry name" value="vWFA_dom_sf"/>
</dbReference>
<evidence type="ECO:0000256" key="13">
    <source>
        <dbReference type="ARBA" id="ARBA00033341"/>
    </source>
</evidence>
<dbReference type="Gene3D" id="3.40.50.410">
    <property type="entry name" value="von Willebrand factor, type A domain"/>
    <property type="match status" value="1"/>
</dbReference>
<evidence type="ECO:0000256" key="10">
    <source>
        <dbReference type="ARBA" id="ARBA00023163"/>
    </source>
</evidence>
<evidence type="ECO:0000256" key="9">
    <source>
        <dbReference type="ARBA" id="ARBA00023015"/>
    </source>
</evidence>
<comment type="subunit">
    <text evidence="14">Component of the 7-subunit TFIIH core complex composed of XPB/SSL2, XPD/RAD3, SSL1, TFB1, TFB2, TFB4 and TFB5, which is active in NER. The core complex associates with the 3-subunit CTD-kinase module TFIIK composed of CCL1, KIN28 and TFB3 to form the 10-subunit holoenzyme (holo-TFIIH) active in transcription.</text>
</comment>
<protein>
    <recommendedName>
        <fullName evidence="4 14">General transcription and DNA repair factor IIH subunit TFB4</fullName>
        <shortName evidence="14">TFIIH subunit TFB4</shortName>
    </recommendedName>
    <alternativeName>
        <fullName evidence="13 14">RNA polymerase II transcription factor B subunit 4</fullName>
    </alternativeName>
</protein>
<keyword evidence="9 14" id="KW-0805">Transcription regulation</keyword>
<evidence type="ECO:0000256" key="14">
    <source>
        <dbReference type="RuleBase" id="RU368090"/>
    </source>
</evidence>
<keyword evidence="5 14" id="KW-0479">Metal-binding</keyword>
<evidence type="ECO:0000256" key="2">
    <source>
        <dbReference type="ARBA" id="ARBA00004123"/>
    </source>
</evidence>
<feature type="compositionally biased region" description="Gly residues" evidence="15">
    <location>
        <begin position="189"/>
        <end position="212"/>
    </location>
</feature>
<dbReference type="Pfam" id="PF03850">
    <property type="entry name" value="Tfb4"/>
    <property type="match status" value="1"/>
</dbReference>
<evidence type="ECO:0000256" key="7">
    <source>
        <dbReference type="ARBA" id="ARBA00022771"/>
    </source>
</evidence>
<keyword evidence="8 14" id="KW-0862">Zinc</keyword>
<keyword evidence="10 14" id="KW-0804">Transcription</keyword>
<evidence type="ECO:0000256" key="8">
    <source>
        <dbReference type="ARBA" id="ARBA00022833"/>
    </source>
</evidence>
<dbReference type="PANTHER" id="PTHR12831">
    <property type="entry name" value="TRANSCRIPTION INITIATION FACTOR IIH TFIIH , POLYPEPTIDE 3-RELATED"/>
    <property type="match status" value="1"/>
</dbReference>
<evidence type="ECO:0000256" key="5">
    <source>
        <dbReference type="ARBA" id="ARBA00022723"/>
    </source>
</evidence>
<name>A0ABP0EJU3_9ASCO</name>
<feature type="region of interest" description="Disordered" evidence="15">
    <location>
        <begin position="366"/>
        <end position="394"/>
    </location>
</feature>
<dbReference type="PANTHER" id="PTHR12831:SF0">
    <property type="entry name" value="GENERAL TRANSCRIPTION FACTOR IIH SUBUNIT 3"/>
    <property type="match status" value="1"/>
</dbReference>
<dbReference type="EMBL" id="OZ004260">
    <property type="protein sequence ID" value="CAK7920817.1"/>
    <property type="molecule type" value="Genomic_DNA"/>
</dbReference>
<keyword evidence="12 14" id="KW-0539">Nucleus</keyword>
<organism evidence="16 17">
    <name type="scientific">[Candida] anglica</name>
    <dbReference type="NCBI Taxonomy" id="148631"/>
    <lineage>
        <taxon>Eukaryota</taxon>
        <taxon>Fungi</taxon>
        <taxon>Dikarya</taxon>
        <taxon>Ascomycota</taxon>
        <taxon>Saccharomycotina</taxon>
        <taxon>Pichiomycetes</taxon>
        <taxon>Debaryomycetaceae</taxon>
        <taxon>Kurtzmaniella</taxon>
    </lineage>
</organism>
<evidence type="ECO:0000256" key="12">
    <source>
        <dbReference type="ARBA" id="ARBA00023242"/>
    </source>
</evidence>
<keyword evidence="7 14" id="KW-0863">Zinc-finger</keyword>
<keyword evidence="11 14" id="KW-0234">DNA repair</keyword>
<proteinExistence type="inferred from homology"/>
<comment type="function">
    <text evidence="1 14">Component of the general transcription and DNA repair factor IIH (TFIIH) core complex, which is involved in general and transcription-coupled nucleotide excision repair (NER) of damaged DNA and, when complexed to TFIIK, in RNA transcription by RNA polymerase II. In NER, TFIIH acts by opening DNA around the lesion to allow the excision of the damaged oligonucleotide and its replacement by a new DNA fragment. In transcription, TFIIH has an essential role in transcription initiation. When the pre-initiation complex (PIC) has been established, TFIIH is required for promoter opening and promoter escape. Phosphorylation of the C-terminal tail (CTD) of the largest subunit of RNA polymerase II by the kinase module TFIIK controls the initiation of transcription.</text>
</comment>
<evidence type="ECO:0000256" key="3">
    <source>
        <dbReference type="ARBA" id="ARBA00005273"/>
    </source>
</evidence>
<evidence type="ECO:0000256" key="1">
    <source>
        <dbReference type="ARBA" id="ARBA00002817"/>
    </source>
</evidence>
<feature type="region of interest" description="Disordered" evidence="15">
    <location>
        <begin position="187"/>
        <end position="213"/>
    </location>
</feature>
<comment type="subcellular location">
    <subcellularLocation>
        <location evidence="2 14">Nucleus</location>
    </subcellularLocation>
</comment>
<evidence type="ECO:0000256" key="6">
    <source>
        <dbReference type="ARBA" id="ARBA00022763"/>
    </source>
</evidence>
<accession>A0ABP0EJU3</accession>
<comment type="similarity">
    <text evidence="3 14">Belongs to the TFB4 family.</text>
</comment>
<sequence>MDAISESVFVDVESGDVAVDDPSLLTVVVDLSPQGWYNVRDQITLQDAMKSLLVFLNAHLALNNANQVALVASTPRGSRFLYPNPEKKYDFDSGAPSLVNKDMYRQFRLVDEAVLEEVNLVVEEEAKAMAAEKAAGKEDSPVVGSTLAGALSMVLTYTNRMLNLDQTISTTKDSAISSSTNAAALGRSAAGGGGSSGGSAGSGSGSGSGGTGAVSHLTSMKSRVMVLTASDDNDVNYISTMNAIFAAQKMRLSIDVAKLGHRHSAYLQQAADTTNGIYLHIEHPQGLVQVLATAFFIEPSIRPLIILPTNANTNYKASCFITGKSVDMGYVCSVCLCIMSVIPADTKCPTCDSEFDQATVAQLRRGPVVAPRKKRKTDSGGTATPVPMDVATPE</sequence>
<evidence type="ECO:0000313" key="17">
    <source>
        <dbReference type="Proteomes" id="UP001497600"/>
    </source>
</evidence>
<evidence type="ECO:0000313" key="16">
    <source>
        <dbReference type="EMBL" id="CAK7920817.1"/>
    </source>
</evidence>
<keyword evidence="6 14" id="KW-0227">DNA damage</keyword>
<gene>
    <name evidence="16" type="primary">TFB4</name>
    <name evidence="16" type="ORF">CAAN4_H06920</name>
</gene>
<dbReference type="Proteomes" id="UP001497600">
    <property type="component" value="Chromosome H"/>
</dbReference>